<protein>
    <recommendedName>
        <fullName evidence="4">HTH araC/xylS-type domain-containing protein</fullName>
    </recommendedName>
</protein>
<dbReference type="Pfam" id="PF14525">
    <property type="entry name" value="AraC_binding_2"/>
    <property type="match status" value="1"/>
</dbReference>
<dbReference type="EMBL" id="BMGC01000018">
    <property type="protein sequence ID" value="GGB36257.1"/>
    <property type="molecule type" value="Genomic_DNA"/>
</dbReference>
<keyword evidence="3" id="KW-0804">Transcription</keyword>
<reference evidence="5" key="2">
    <citation type="submission" date="2020-09" db="EMBL/GenBank/DDBJ databases">
        <authorList>
            <person name="Sun Q."/>
            <person name="Zhou Y."/>
        </authorList>
    </citation>
    <scope>NUCLEOTIDE SEQUENCE</scope>
    <source>
        <strain evidence="5">CGMCC 1.12827</strain>
    </source>
</reference>
<evidence type="ECO:0000313" key="5">
    <source>
        <dbReference type="EMBL" id="GGB36257.1"/>
    </source>
</evidence>
<dbReference type="Proteomes" id="UP000621454">
    <property type="component" value="Unassembled WGS sequence"/>
</dbReference>
<dbReference type="SMART" id="SM00342">
    <property type="entry name" value="HTH_ARAC"/>
    <property type="match status" value="1"/>
</dbReference>
<dbReference type="GO" id="GO:0003700">
    <property type="term" value="F:DNA-binding transcription factor activity"/>
    <property type="evidence" value="ECO:0007669"/>
    <property type="project" value="InterPro"/>
</dbReference>
<dbReference type="RefSeq" id="WP_188586954.1">
    <property type="nucleotide sequence ID" value="NZ_BMGC01000018.1"/>
</dbReference>
<comment type="caution">
    <text evidence="5">The sequence shown here is derived from an EMBL/GenBank/DDBJ whole genome shotgun (WGS) entry which is preliminary data.</text>
</comment>
<accession>A0A916T9W3</accession>
<sequence length="325" mass="35857">MSAIIDVEGLPVTDRVEFLRERMLTAPVPLQLDPHPESDIHVHSRVAELGCVHLLSTKASGADVVRSARLTRATPRHSALITVIESGTSVIDGDQGTVTLRAGDMAVCMTDEPYRLRFTDGTHGHTFQVSFDDLDLTPGAVYEQLGRVIHPDQATTAAVSAFLRSTARNAPRAPLAEQTSLEAPALALIRLLLTRVDAATTGGRESESRSLATRVEEYVRSRLEDPQLSIRSIATTFAISERYVYTILERRGIDLGALMRRHRLARAARMLEDPRAENATIATIAHHCGFADHAHFSRTFRGEFGMSPSEWRQRSRAVHKLPAQE</sequence>
<dbReference type="PANTHER" id="PTHR46796">
    <property type="entry name" value="HTH-TYPE TRANSCRIPTIONAL ACTIVATOR RHAS-RELATED"/>
    <property type="match status" value="1"/>
</dbReference>
<gene>
    <name evidence="5" type="ORF">GCM10011489_25310</name>
</gene>
<dbReference type="InterPro" id="IPR050204">
    <property type="entry name" value="AraC_XylS_family_regulators"/>
</dbReference>
<dbReference type="InterPro" id="IPR035418">
    <property type="entry name" value="AraC-bd_2"/>
</dbReference>
<dbReference type="InterPro" id="IPR018060">
    <property type="entry name" value="HTH_AraC"/>
</dbReference>
<dbReference type="InterPro" id="IPR020449">
    <property type="entry name" value="Tscrpt_reg_AraC-type_HTH"/>
</dbReference>
<dbReference type="InterPro" id="IPR009057">
    <property type="entry name" value="Homeodomain-like_sf"/>
</dbReference>
<reference evidence="5" key="1">
    <citation type="journal article" date="2014" name="Int. J. Syst. Evol. Microbiol.">
        <title>Complete genome sequence of Corynebacterium casei LMG S-19264T (=DSM 44701T), isolated from a smear-ripened cheese.</title>
        <authorList>
            <consortium name="US DOE Joint Genome Institute (JGI-PGF)"/>
            <person name="Walter F."/>
            <person name="Albersmeier A."/>
            <person name="Kalinowski J."/>
            <person name="Ruckert C."/>
        </authorList>
    </citation>
    <scope>NUCLEOTIDE SEQUENCE</scope>
    <source>
        <strain evidence="5">CGMCC 1.12827</strain>
    </source>
</reference>
<dbReference type="Gene3D" id="1.10.10.60">
    <property type="entry name" value="Homeodomain-like"/>
    <property type="match status" value="1"/>
</dbReference>
<proteinExistence type="predicted"/>
<dbReference type="SUPFAM" id="SSF46689">
    <property type="entry name" value="Homeodomain-like"/>
    <property type="match status" value="1"/>
</dbReference>
<keyword evidence="1" id="KW-0805">Transcription regulation</keyword>
<organism evidence="5 6">
    <name type="scientific">Gordonia jinhuaensis</name>
    <dbReference type="NCBI Taxonomy" id="1517702"/>
    <lineage>
        <taxon>Bacteria</taxon>
        <taxon>Bacillati</taxon>
        <taxon>Actinomycetota</taxon>
        <taxon>Actinomycetes</taxon>
        <taxon>Mycobacteriales</taxon>
        <taxon>Gordoniaceae</taxon>
        <taxon>Gordonia</taxon>
    </lineage>
</organism>
<dbReference type="PANTHER" id="PTHR46796:SF6">
    <property type="entry name" value="ARAC SUBFAMILY"/>
    <property type="match status" value="1"/>
</dbReference>
<dbReference type="PRINTS" id="PR00032">
    <property type="entry name" value="HTHARAC"/>
</dbReference>
<keyword evidence="6" id="KW-1185">Reference proteome</keyword>
<evidence type="ECO:0000256" key="2">
    <source>
        <dbReference type="ARBA" id="ARBA00023125"/>
    </source>
</evidence>
<dbReference type="PROSITE" id="PS01124">
    <property type="entry name" value="HTH_ARAC_FAMILY_2"/>
    <property type="match status" value="1"/>
</dbReference>
<evidence type="ECO:0000256" key="1">
    <source>
        <dbReference type="ARBA" id="ARBA00023015"/>
    </source>
</evidence>
<feature type="domain" description="HTH araC/xylS-type" evidence="4">
    <location>
        <begin position="213"/>
        <end position="314"/>
    </location>
</feature>
<dbReference type="GO" id="GO:0043565">
    <property type="term" value="F:sequence-specific DNA binding"/>
    <property type="evidence" value="ECO:0007669"/>
    <property type="project" value="InterPro"/>
</dbReference>
<evidence type="ECO:0000313" key="6">
    <source>
        <dbReference type="Proteomes" id="UP000621454"/>
    </source>
</evidence>
<keyword evidence="2" id="KW-0238">DNA-binding</keyword>
<evidence type="ECO:0000259" key="4">
    <source>
        <dbReference type="PROSITE" id="PS01124"/>
    </source>
</evidence>
<dbReference type="AlphaFoldDB" id="A0A916T9W3"/>
<name>A0A916T9W3_9ACTN</name>
<dbReference type="Pfam" id="PF12833">
    <property type="entry name" value="HTH_18"/>
    <property type="match status" value="1"/>
</dbReference>
<evidence type="ECO:0000256" key="3">
    <source>
        <dbReference type="ARBA" id="ARBA00023163"/>
    </source>
</evidence>